<organism evidence="6 7">
    <name type="scientific">Luteolibacter algae</name>
    <dbReference type="NCBI Taxonomy" id="454151"/>
    <lineage>
        <taxon>Bacteria</taxon>
        <taxon>Pseudomonadati</taxon>
        <taxon>Verrucomicrobiota</taxon>
        <taxon>Verrucomicrobiia</taxon>
        <taxon>Verrucomicrobiales</taxon>
        <taxon>Verrucomicrobiaceae</taxon>
        <taxon>Luteolibacter</taxon>
    </lineage>
</organism>
<dbReference type="EMBL" id="JBHUIT010000002">
    <property type="protein sequence ID" value="MFD2255464.1"/>
    <property type="molecule type" value="Genomic_DNA"/>
</dbReference>
<feature type="domain" description="Response regulatory" evidence="5">
    <location>
        <begin position="6"/>
        <end position="122"/>
    </location>
</feature>
<dbReference type="InterPro" id="IPR058245">
    <property type="entry name" value="NreC/VraR/RcsB-like_REC"/>
</dbReference>
<feature type="domain" description="HTH luxR-type" evidence="4">
    <location>
        <begin position="139"/>
        <end position="204"/>
    </location>
</feature>
<evidence type="ECO:0000259" key="4">
    <source>
        <dbReference type="PROSITE" id="PS50043"/>
    </source>
</evidence>
<keyword evidence="7" id="KW-1185">Reference proteome</keyword>
<dbReference type="SUPFAM" id="SSF46894">
    <property type="entry name" value="C-terminal effector domain of the bipartite response regulators"/>
    <property type="match status" value="1"/>
</dbReference>
<reference evidence="7" key="1">
    <citation type="journal article" date="2019" name="Int. J. Syst. Evol. Microbiol.">
        <title>The Global Catalogue of Microorganisms (GCM) 10K type strain sequencing project: providing services to taxonomists for standard genome sequencing and annotation.</title>
        <authorList>
            <consortium name="The Broad Institute Genomics Platform"/>
            <consortium name="The Broad Institute Genome Sequencing Center for Infectious Disease"/>
            <person name="Wu L."/>
            <person name="Ma J."/>
        </authorList>
    </citation>
    <scope>NUCLEOTIDE SEQUENCE [LARGE SCALE GENOMIC DNA]</scope>
    <source>
        <strain evidence="7">CGMCC 4.7106</strain>
    </source>
</reference>
<dbReference type="Pfam" id="PF00072">
    <property type="entry name" value="Response_reg"/>
    <property type="match status" value="1"/>
</dbReference>
<dbReference type="SMART" id="SM00421">
    <property type="entry name" value="HTH_LUXR"/>
    <property type="match status" value="1"/>
</dbReference>
<dbReference type="CDD" id="cd06170">
    <property type="entry name" value="LuxR_C_like"/>
    <property type="match status" value="1"/>
</dbReference>
<gene>
    <name evidence="6" type="ORF">ACFSSA_02140</name>
</gene>
<dbReference type="InterPro" id="IPR001789">
    <property type="entry name" value="Sig_transdc_resp-reg_receiver"/>
</dbReference>
<proteinExistence type="predicted"/>
<dbReference type="Pfam" id="PF00196">
    <property type="entry name" value="GerE"/>
    <property type="match status" value="1"/>
</dbReference>
<comment type="caution">
    <text evidence="6">The sequence shown here is derived from an EMBL/GenBank/DDBJ whole genome shotgun (WGS) entry which is preliminary data.</text>
</comment>
<dbReference type="InterPro" id="IPR000792">
    <property type="entry name" value="Tscrpt_reg_LuxR_C"/>
</dbReference>
<dbReference type="InterPro" id="IPR016032">
    <property type="entry name" value="Sig_transdc_resp-reg_C-effctor"/>
</dbReference>
<dbReference type="CDD" id="cd17535">
    <property type="entry name" value="REC_NarL-like"/>
    <property type="match status" value="1"/>
</dbReference>
<dbReference type="InterPro" id="IPR039420">
    <property type="entry name" value="WalR-like"/>
</dbReference>
<sequence length="210" mass="22704">MNSSLKIFVVDDNAIMRLGLSQAINHEDDLELVGAAATGEEGIGRLADLAPDIVILDYHMPGMDGITCARRILAGQPSIRIILLSVFDSEEDIWKATQAGVSGYLTKKAGEIEDVIAAVHEVASGGTYFPATIAAKLRERRQQAELTPRELEVLKLLANGFSNKDIVDALGISLATVKLHITNLREKLGAVDRTQAVVTAYKKGILRLED</sequence>
<evidence type="ECO:0000256" key="1">
    <source>
        <dbReference type="ARBA" id="ARBA00022553"/>
    </source>
</evidence>
<evidence type="ECO:0000313" key="7">
    <source>
        <dbReference type="Proteomes" id="UP001597375"/>
    </source>
</evidence>
<dbReference type="InterPro" id="IPR011006">
    <property type="entry name" value="CheY-like_superfamily"/>
</dbReference>
<feature type="modified residue" description="4-aspartylphosphate" evidence="3">
    <location>
        <position position="57"/>
    </location>
</feature>
<dbReference type="Proteomes" id="UP001597375">
    <property type="component" value="Unassembled WGS sequence"/>
</dbReference>
<keyword evidence="1 3" id="KW-0597">Phosphoprotein</keyword>
<evidence type="ECO:0000259" key="5">
    <source>
        <dbReference type="PROSITE" id="PS50110"/>
    </source>
</evidence>
<dbReference type="Gene3D" id="3.40.50.2300">
    <property type="match status" value="1"/>
</dbReference>
<dbReference type="PANTHER" id="PTHR43214">
    <property type="entry name" value="TWO-COMPONENT RESPONSE REGULATOR"/>
    <property type="match status" value="1"/>
</dbReference>
<dbReference type="PANTHER" id="PTHR43214:SF43">
    <property type="entry name" value="TWO-COMPONENT RESPONSE REGULATOR"/>
    <property type="match status" value="1"/>
</dbReference>
<dbReference type="PROSITE" id="PS50110">
    <property type="entry name" value="RESPONSE_REGULATORY"/>
    <property type="match status" value="1"/>
</dbReference>
<dbReference type="SMART" id="SM00448">
    <property type="entry name" value="REC"/>
    <property type="match status" value="1"/>
</dbReference>
<dbReference type="PROSITE" id="PS50043">
    <property type="entry name" value="HTH_LUXR_2"/>
    <property type="match status" value="1"/>
</dbReference>
<dbReference type="SUPFAM" id="SSF52172">
    <property type="entry name" value="CheY-like"/>
    <property type="match status" value="1"/>
</dbReference>
<evidence type="ECO:0000256" key="2">
    <source>
        <dbReference type="ARBA" id="ARBA00023125"/>
    </source>
</evidence>
<accession>A0ABW5D691</accession>
<evidence type="ECO:0000256" key="3">
    <source>
        <dbReference type="PROSITE-ProRule" id="PRU00169"/>
    </source>
</evidence>
<protein>
    <submittedName>
        <fullName evidence="6">Response regulator</fullName>
    </submittedName>
</protein>
<dbReference type="RefSeq" id="WP_386818123.1">
    <property type="nucleotide sequence ID" value="NZ_JBHUIT010000002.1"/>
</dbReference>
<keyword evidence="2" id="KW-0238">DNA-binding</keyword>
<dbReference type="PRINTS" id="PR00038">
    <property type="entry name" value="HTHLUXR"/>
</dbReference>
<name>A0ABW5D691_9BACT</name>
<evidence type="ECO:0000313" key="6">
    <source>
        <dbReference type="EMBL" id="MFD2255464.1"/>
    </source>
</evidence>